<keyword evidence="5" id="KW-0597">Phosphoprotein</keyword>
<dbReference type="EMBL" id="UINC01144079">
    <property type="protein sequence ID" value="SVD33371.1"/>
    <property type="molecule type" value="Genomic_DNA"/>
</dbReference>
<keyword evidence="12" id="KW-0902">Two-component regulatory system</keyword>
<evidence type="ECO:0000256" key="11">
    <source>
        <dbReference type="ARBA" id="ARBA00022989"/>
    </source>
</evidence>
<dbReference type="Pfam" id="PF00672">
    <property type="entry name" value="HAMP"/>
    <property type="match status" value="1"/>
</dbReference>
<evidence type="ECO:0000256" key="3">
    <source>
        <dbReference type="ARBA" id="ARBA00012438"/>
    </source>
</evidence>
<comment type="catalytic activity">
    <reaction evidence="1">
        <text>ATP + protein L-histidine = ADP + protein N-phospho-L-histidine.</text>
        <dbReference type="EC" id="2.7.13.3"/>
    </reaction>
</comment>
<evidence type="ECO:0000256" key="2">
    <source>
        <dbReference type="ARBA" id="ARBA00004651"/>
    </source>
</evidence>
<comment type="subcellular location">
    <subcellularLocation>
        <location evidence="2">Cell membrane</location>
        <topology evidence="2">Multi-pass membrane protein</topology>
    </subcellularLocation>
</comment>
<evidence type="ECO:0000313" key="16">
    <source>
        <dbReference type="EMBL" id="SVD33371.1"/>
    </source>
</evidence>
<dbReference type="PANTHER" id="PTHR45528:SF1">
    <property type="entry name" value="SENSOR HISTIDINE KINASE CPXA"/>
    <property type="match status" value="1"/>
</dbReference>
<evidence type="ECO:0000256" key="8">
    <source>
        <dbReference type="ARBA" id="ARBA00022741"/>
    </source>
</evidence>
<dbReference type="CDD" id="cd06225">
    <property type="entry name" value="HAMP"/>
    <property type="match status" value="1"/>
</dbReference>
<evidence type="ECO:0000256" key="1">
    <source>
        <dbReference type="ARBA" id="ARBA00000085"/>
    </source>
</evidence>
<evidence type="ECO:0000256" key="7">
    <source>
        <dbReference type="ARBA" id="ARBA00022692"/>
    </source>
</evidence>
<keyword evidence="7 14" id="KW-0812">Transmembrane</keyword>
<dbReference type="Gene3D" id="6.10.340.10">
    <property type="match status" value="1"/>
</dbReference>
<dbReference type="GO" id="GO:0005886">
    <property type="term" value="C:plasma membrane"/>
    <property type="evidence" value="ECO:0007669"/>
    <property type="project" value="UniProtKB-SubCell"/>
</dbReference>
<accession>A0A382UI58</accession>
<evidence type="ECO:0000259" key="15">
    <source>
        <dbReference type="PROSITE" id="PS50885"/>
    </source>
</evidence>
<keyword evidence="4" id="KW-1003">Cell membrane</keyword>
<dbReference type="InterPro" id="IPR045671">
    <property type="entry name" value="NtrY-like_N"/>
</dbReference>
<dbReference type="SUPFAM" id="SSF158472">
    <property type="entry name" value="HAMP domain-like"/>
    <property type="match status" value="1"/>
</dbReference>
<evidence type="ECO:0000256" key="13">
    <source>
        <dbReference type="ARBA" id="ARBA00023136"/>
    </source>
</evidence>
<reference evidence="16" key="1">
    <citation type="submission" date="2018-05" db="EMBL/GenBank/DDBJ databases">
        <authorList>
            <person name="Lanie J.A."/>
            <person name="Ng W.-L."/>
            <person name="Kazmierczak K.M."/>
            <person name="Andrzejewski T.M."/>
            <person name="Davidsen T.M."/>
            <person name="Wayne K.J."/>
            <person name="Tettelin H."/>
            <person name="Glass J.I."/>
            <person name="Rusch D."/>
            <person name="Podicherti R."/>
            <person name="Tsui H.-C.T."/>
            <person name="Winkler M.E."/>
        </authorList>
    </citation>
    <scope>NUCLEOTIDE SEQUENCE</scope>
</reference>
<evidence type="ECO:0000256" key="9">
    <source>
        <dbReference type="ARBA" id="ARBA00022777"/>
    </source>
</evidence>
<evidence type="ECO:0000256" key="4">
    <source>
        <dbReference type="ARBA" id="ARBA00022475"/>
    </source>
</evidence>
<keyword evidence="13 14" id="KW-0472">Membrane</keyword>
<feature type="non-terminal residue" evidence="16">
    <location>
        <position position="293"/>
    </location>
</feature>
<evidence type="ECO:0000256" key="12">
    <source>
        <dbReference type="ARBA" id="ARBA00023012"/>
    </source>
</evidence>
<keyword evidence="10" id="KW-0067">ATP-binding</keyword>
<protein>
    <recommendedName>
        <fullName evidence="3">histidine kinase</fullName>
        <ecNumber evidence="3">2.7.13.3</ecNumber>
    </recommendedName>
</protein>
<dbReference type="GO" id="GO:0005524">
    <property type="term" value="F:ATP binding"/>
    <property type="evidence" value="ECO:0007669"/>
    <property type="project" value="UniProtKB-KW"/>
</dbReference>
<feature type="domain" description="HAMP" evidence="15">
    <location>
        <begin position="236"/>
        <end position="288"/>
    </location>
</feature>
<name>A0A382UI58_9ZZZZ</name>
<dbReference type="InterPro" id="IPR050398">
    <property type="entry name" value="HssS/ArlS-like"/>
</dbReference>
<keyword evidence="9" id="KW-0418">Kinase</keyword>
<evidence type="ECO:0000256" key="5">
    <source>
        <dbReference type="ARBA" id="ARBA00022553"/>
    </source>
</evidence>
<keyword evidence="8" id="KW-0547">Nucleotide-binding</keyword>
<dbReference type="PANTHER" id="PTHR45528">
    <property type="entry name" value="SENSOR HISTIDINE KINASE CPXA"/>
    <property type="match status" value="1"/>
</dbReference>
<evidence type="ECO:0000256" key="6">
    <source>
        <dbReference type="ARBA" id="ARBA00022679"/>
    </source>
</evidence>
<evidence type="ECO:0000256" key="14">
    <source>
        <dbReference type="SAM" id="Phobius"/>
    </source>
</evidence>
<organism evidence="16">
    <name type="scientific">marine metagenome</name>
    <dbReference type="NCBI Taxonomy" id="408172"/>
    <lineage>
        <taxon>unclassified sequences</taxon>
        <taxon>metagenomes</taxon>
        <taxon>ecological metagenomes</taxon>
    </lineage>
</organism>
<proteinExistence type="predicted"/>
<dbReference type="PROSITE" id="PS50885">
    <property type="entry name" value="HAMP"/>
    <property type="match status" value="1"/>
</dbReference>
<dbReference type="InterPro" id="IPR003660">
    <property type="entry name" value="HAMP_dom"/>
</dbReference>
<dbReference type="SMART" id="SM00304">
    <property type="entry name" value="HAMP"/>
    <property type="match status" value="1"/>
</dbReference>
<feature type="transmembrane region" description="Helical" evidence="14">
    <location>
        <begin position="211"/>
        <end position="235"/>
    </location>
</feature>
<dbReference type="AlphaFoldDB" id="A0A382UI58"/>
<dbReference type="Pfam" id="PF19312">
    <property type="entry name" value="NtrY_N"/>
    <property type="match status" value="1"/>
</dbReference>
<feature type="non-terminal residue" evidence="16">
    <location>
        <position position="1"/>
    </location>
</feature>
<gene>
    <name evidence="16" type="ORF">METZ01_LOCUS386225</name>
</gene>
<sequence>GMTLIPAVLVLIVGSELIWSSAERWFSAPVDEVLTSANEIARDYYRSRERVVMDRAERIARELSDVGFDTSTADEIRELVTPDVTSRRLGGINVYRVVRPEHDVDEVIVEPIVAVLDPIGPKSLSETVAGRLAAEMIIGRNAGPQVVPLGEGIEVVSVAAVIQGSLTNDVAGVLVASDAVTESVAFHSRRISGAYETYSQLRVLSRPLAGVYLSFFVMITLMILISATWMGVYVAKRITRPVRLLADGAREIGAGHLEHRIEPQSADEFGSLVDAFNTMAGELSANRQKLELS</sequence>
<dbReference type="GO" id="GO:0000160">
    <property type="term" value="P:phosphorelay signal transduction system"/>
    <property type="evidence" value="ECO:0007669"/>
    <property type="project" value="UniProtKB-KW"/>
</dbReference>
<evidence type="ECO:0000256" key="10">
    <source>
        <dbReference type="ARBA" id="ARBA00022840"/>
    </source>
</evidence>
<dbReference type="EC" id="2.7.13.3" evidence="3"/>
<dbReference type="GO" id="GO:0004673">
    <property type="term" value="F:protein histidine kinase activity"/>
    <property type="evidence" value="ECO:0007669"/>
    <property type="project" value="UniProtKB-EC"/>
</dbReference>
<keyword evidence="11 14" id="KW-1133">Transmembrane helix</keyword>
<keyword evidence="6" id="KW-0808">Transferase</keyword>